<gene>
    <name evidence="1" type="ORF">C1SCF055_LOCUS14162</name>
</gene>
<evidence type="ECO:0000313" key="2">
    <source>
        <dbReference type="EMBL" id="CAL1140218.1"/>
    </source>
</evidence>
<proteinExistence type="predicted"/>
<accession>A0A9P1C9Y9</accession>
<name>A0A9P1C9Y9_9DINO</name>
<dbReference type="AlphaFoldDB" id="A0A9P1C9Y9"/>
<dbReference type="EMBL" id="CAMXCT030001112">
    <property type="protein sequence ID" value="CAL4774155.1"/>
    <property type="molecule type" value="Genomic_DNA"/>
</dbReference>
<sequence length="541" mass="60745">MTSAIPRAVSCEFRPQCVANSAWSFVTLSRSRGQSQLWDALAQQVEHVFAEGKQDESWESWELEKYEEPQHLANTLWGFGKVSYGGGKAIAVLLEQTRKEQIGQIIEAIGAHSIPKMAQLRDQELALDNELNRFAAHFEQIIQQWQSPRWECSFQLCHAALLTLDRPLMTAAARCGAQNLRRGQELSSILWSFASFVVVQRPLVTTFSETIDEFSPQSLMMTAWSLSTLGMSGHTSAMVHGVSTAPGWQSSTSYGHADETFDASPAVSFRSVDNQIGSILWSIASCPVEEEEELERKRYLVSLSSAPVLHPLGQWRGHKLCLLANGLFQVKDELPEIWQQVETRWMTELVALKHLLSHAVEHAQDADRYRERIQSTELFHVGPFYTRPLLDLLQIKEAAPEFVASARWHLQQREVARGVACFARFDVAANGRGFVDHGVFITRDHEALDANHLHLISVALNHDRSGHAELKAMRWLLQTLEADVPLHDTSARSEVFGHMSLHVTHYPCLSCLGALAQLRGLLPRLELFLSFDWTPGAARGS</sequence>
<reference evidence="2" key="2">
    <citation type="submission" date="2024-04" db="EMBL/GenBank/DDBJ databases">
        <authorList>
            <person name="Chen Y."/>
            <person name="Shah S."/>
            <person name="Dougan E. K."/>
            <person name="Thang M."/>
            <person name="Chan C."/>
        </authorList>
    </citation>
    <scope>NUCLEOTIDE SEQUENCE [LARGE SCALE GENOMIC DNA]</scope>
</reference>
<dbReference type="GO" id="GO:0008270">
    <property type="term" value="F:zinc ion binding"/>
    <property type="evidence" value="ECO:0007669"/>
    <property type="project" value="InterPro"/>
</dbReference>
<dbReference type="EMBL" id="CAMXCT010001112">
    <property type="protein sequence ID" value="CAI3986843.1"/>
    <property type="molecule type" value="Genomic_DNA"/>
</dbReference>
<dbReference type="InterPro" id="IPR016193">
    <property type="entry name" value="Cytidine_deaminase-like"/>
</dbReference>
<organism evidence="1">
    <name type="scientific">Cladocopium goreaui</name>
    <dbReference type="NCBI Taxonomy" id="2562237"/>
    <lineage>
        <taxon>Eukaryota</taxon>
        <taxon>Sar</taxon>
        <taxon>Alveolata</taxon>
        <taxon>Dinophyceae</taxon>
        <taxon>Suessiales</taxon>
        <taxon>Symbiodiniaceae</taxon>
        <taxon>Cladocopium</taxon>
    </lineage>
</organism>
<dbReference type="EMBL" id="CAMXCT020001112">
    <property type="protein sequence ID" value="CAL1140218.1"/>
    <property type="molecule type" value="Genomic_DNA"/>
</dbReference>
<protein>
    <submittedName>
        <fullName evidence="1">Uncharacterized protein</fullName>
    </submittedName>
</protein>
<dbReference type="InterPro" id="IPR016192">
    <property type="entry name" value="APOBEC/CMP_deaminase_Zn-bd"/>
</dbReference>
<dbReference type="PROSITE" id="PS00903">
    <property type="entry name" value="CYT_DCMP_DEAMINASES_1"/>
    <property type="match status" value="1"/>
</dbReference>
<dbReference type="GO" id="GO:0016787">
    <property type="term" value="F:hydrolase activity"/>
    <property type="evidence" value="ECO:0007669"/>
    <property type="project" value="InterPro"/>
</dbReference>
<dbReference type="Proteomes" id="UP001152797">
    <property type="component" value="Unassembled WGS sequence"/>
</dbReference>
<keyword evidence="3" id="KW-1185">Reference proteome</keyword>
<evidence type="ECO:0000313" key="3">
    <source>
        <dbReference type="Proteomes" id="UP001152797"/>
    </source>
</evidence>
<evidence type="ECO:0000313" key="1">
    <source>
        <dbReference type="EMBL" id="CAI3986843.1"/>
    </source>
</evidence>
<dbReference type="SUPFAM" id="SSF53927">
    <property type="entry name" value="Cytidine deaminase-like"/>
    <property type="match status" value="1"/>
</dbReference>
<dbReference type="Gene3D" id="3.40.140.10">
    <property type="entry name" value="Cytidine Deaminase, domain 2"/>
    <property type="match status" value="1"/>
</dbReference>
<reference evidence="1" key="1">
    <citation type="submission" date="2022-10" db="EMBL/GenBank/DDBJ databases">
        <authorList>
            <person name="Chen Y."/>
            <person name="Dougan E. K."/>
            <person name="Chan C."/>
            <person name="Rhodes N."/>
            <person name="Thang M."/>
        </authorList>
    </citation>
    <scope>NUCLEOTIDE SEQUENCE</scope>
</reference>
<comment type="caution">
    <text evidence="1">The sequence shown here is derived from an EMBL/GenBank/DDBJ whole genome shotgun (WGS) entry which is preliminary data.</text>
</comment>